<dbReference type="Proteomes" id="UP001597032">
    <property type="component" value="Unassembled WGS sequence"/>
</dbReference>
<feature type="domain" description="Rhodanese" evidence="2">
    <location>
        <begin position="68"/>
        <end position="159"/>
    </location>
</feature>
<dbReference type="PROSITE" id="PS50206">
    <property type="entry name" value="RHODANESE_3"/>
    <property type="match status" value="2"/>
</dbReference>
<feature type="signal peptide" evidence="1">
    <location>
        <begin position="1"/>
        <end position="22"/>
    </location>
</feature>
<comment type="caution">
    <text evidence="3">The sequence shown here is derived from an EMBL/GenBank/DDBJ whole genome shotgun (WGS) entry which is preliminary data.</text>
</comment>
<dbReference type="RefSeq" id="WP_298264020.1">
    <property type="nucleotide sequence ID" value="NZ_JBHTIC010000020.1"/>
</dbReference>
<feature type="domain" description="Rhodanese" evidence="2">
    <location>
        <begin position="233"/>
        <end position="313"/>
    </location>
</feature>
<dbReference type="InterPro" id="IPR050229">
    <property type="entry name" value="GlpE_sulfurtransferase"/>
</dbReference>
<name>A0ABW2Z998_9FLAO</name>
<keyword evidence="1" id="KW-0732">Signal</keyword>
<keyword evidence="4" id="KW-1185">Reference proteome</keyword>
<proteinExistence type="predicted"/>
<evidence type="ECO:0000313" key="3">
    <source>
        <dbReference type="EMBL" id="MFD0763050.1"/>
    </source>
</evidence>
<evidence type="ECO:0000313" key="4">
    <source>
        <dbReference type="Proteomes" id="UP001597032"/>
    </source>
</evidence>
<dbReference type="InterPro" id="IPR001763">
    <property type="entry name" value="Rhodanese-like_dom"/>
</dbReference>
<dbReference type="InterPro" id="IPR036873">
    <property type="entry name" value="Rhodanese-like_dom_sf"/>
</dbReference>
<accession>A0ABW2Z998</accession>
<feature type="chain" id="PRO_5046636178" evidence="1">
    <location>
        <begin position="23"/>
        <end position="329"/>
    </location>
</feature>
<dbReference type="Pfam" id="PF00581">
    <property type="entry name" value="Rhodanese"/>
    <property type="match status" value="2"/>
</dbReference>
<organism evidence="3 4">
    <name type="scientific">Lutibacter aestuarii</name>
    <dbReference type="NCBI Taxonomy" id="861111"/>
    <lineage>
        <taxon>Bacteria</taxon>
        <taxon>Pseudomonadati</taxon>
        <taxon>Bacteroidota</taxon>
        <taxon>Flavobacteriia</taxon>
        <taxon>Flavobacteriales</taxon>
        <taxon>Flavobacteriaceae</taxon>
        <taxon>Lutibacter</taxon>
    </lineage>
</organism>
<dbReference type="PANTHER" id="PTHR43031">
    <property type="entry name" value="FAD-DEPENDENT OXIDOREDUCTASE"/>
    <property type="match status" value="1"/>
</dbReference>
<gene>
    <name evidence="3" type="ORF">ACFQZW_13255</name>
</gene>
<evidence type="ECO:0000259" key="2">
    <source>
        <dbReference type="PROSITE" id="PS50206"/>
    </source>
</evidence>
<evidence type="ECO:0000256" key="1">
    <source>
        <dbReference type="SAM" id="SignalP"/>
    </source>
</evidence>
<dbReference type="SUPFAM" id="SSF52821">
    <property type="entry name" value="Rhodanese/Cell cycle control phosphatase"/>
    <property type="match status" value="2"/>
</dbReference>
<dbReference type="EMBL" id="JBHTIC010000020">
    <property type="protein sequence ID" value="MFD0763050.1"/>
    <property type="molecule type" value="Genomic_DNA"/>
</dbReference>
<sequence>MKKLTSYLVLLFITATLFSSFKSNQQQENNPPTEFELLVQHLEANGNFINSNHAPAIVLADEIKENLKNKEYLVLDIRSESWFDYGHIKNAKNVKGPELLNYFENEITPSDYKKITIVCYSGQSAAYYASLLRLYGFDNVYSLKWGMSSWAEEFAQNIWVKNSKNDFADQVEKTANPMPEKGEYPTLNTGKTEASEILKERIRKAFETPYKEFITKVEDVFAAPENFYIINYVNEEKYNFGHVPGAIKYEPRTSLSSTTNLYTLPTNKKVLVSCDTGQTAAYVVAYLNVLGYDVANLAYGANSYMNKNLVEKNWNGFSSSEIKNFPVVE</sequence>
<dbReference type="CDD" id="cd00158">
    <property type="entry name" value="RHOD"/>
    <property type="match status" value="2"/>
</dbReference>
<dbReference type="SMART" id="SM00450">
    <property type="entry name" value="RHOD"/>
    <property type="match status" value="2"/>
</dbReference>
<protein>
    <submittedName>
        <fullName evidence="3">Rhodanese-like domain-containing protein</fullName>
    </submittedName>
</protein>
<dbReference type="Gene3D" id="3.40.250.10">
    <property type="entry name" value="Rhodanese-like domain"/>
    <property type="match status" value="2"/>
</dbReference>
<reference evidence="4" key="1">
    <citation type="journal article" date="2019" name="Int. J. Syst. Evol. Microbiol.">
        <title>The Global Catalogue of Microorganisms (GCM) 10K type strain sequencing project: providing services to taxonomists for standard genome sequencing and annotation.</title>
        <authorList>
            <consortium name="The Broad Institute Genomics Platform"/>
            <consortium name="The Broad Institute Genome Sequencing Center for Infectious Disease"/>
            <person name="Wu L."/>
            <person name="Ma J."/>
        </authorList>
    </citation>
    <scope>NUCLEOTIDE SEQUENCE [LARGE SCALE GENOMIC DNA]</scope>
    <source>
        <strain evidence="4">CCUG 60022</strain>
    </source>
</reference>
<dbReference type="PANTHER" id="PTHR43031:SF16">
    <property type="entry name" value="OXIDOREDUCTASE"/>
    <property type="match status" value="1"/>
</dbReference>